<feature type="domain" description="TonB-dependent receptor-like beta-barrel" evidence="11">
    <location>
        <begin position="400"/>
        <end position="828"/>
    </location>
</feature>
<evidence type="ECO:0000313" key="14">
    <source>
        <dbReference type="Proteomes" id="UP000315908"/>
    </source>
</evidence>
<evidence type="ECO:0000256" key="3">
    <source>
        <dbReference type="ARBA" id="ARBA00022452"/>
    </source>
</evidence>
<accession>A0A562MDF5</accession>
<dbReference type="Pfam" id="PF00593">
    <property type="entry name" value="TonB_dep_Rec_b-barrel"/>
    <property type="match status" value="1"/>
</dbReference>
<sequence>MSKALVISTAICASLFTLNAHAQARKVQGTVVGTDQKGLVGVSVTVPGTRIVAVTDKSGKFSIEIAGNNQELQFTYVGFQTKKVTVLENQKTLNIILEEQSNALEEVTVNIGYGTVKKKDLTGAVTSVGAETISKAPVSSALEAIAGRMAGIQISSTEGSPDAEMKVRVRGGGSVTGDNAPLYIVDGFPMSSISDIAPADIESIDVLKDASSAAIYGSRGANGVVIVTTKSAKSGKTSISYSAFGGIRNLAKKLDVLSPYDYVTWQYEQALLQNKLDTYVKYFGNFQDIDLYKDVPSNDWQELIFGRTGNTFNQNFNLSGGSDKTKYSISHSFVRDKAIMEMSGFRRQNVNFKLNHKPSKNTSIDLGARFSDVRISGGGMNEQNEASSSDSRLKFAMIYPPFPVGGLTNSDETDDEFNLYNPLESLVDNDQLQRRRTYNLNAAFSWDIVKNLRFRTEFGFDDYHNYNDRFYGPTTYYVRNIPAALDQNKPALISLNTSTQGIRSTNTLNYNFQDFLPKGHSLSVLVGQEYLFTQKTLNTNTTHGFPNSFKLDDTRKLTPQGASSTINNYMFADEKLLSFFGRVNYDFDSKYLFNATFRADGSSKFSADNYWGYFPSMAAAWRISSERFMDKTQSWLDDLKLRASLGTSGNNNIPLEQIYPIFSVKNTEWVNGYNNYWATSKTMSNPDLKWETTISKNIGLDFTLFKKKLSGTVDVYKNKTKDLLILFPIAGSGYDDQYRNLGETQNKGIELTLNWSAINKKNFDLNFSGNISFNQTKVNSLGTLTSIPMASGWASTEIGTDYVVETGGRVGKMYGYVSDGRYEVSDFTGYDAASKKWILKDGVADASTVVGTIRPGTMKLKDLVGDDHKIDASDQTIIGDANPLHTGGFSINTRIYNFDMTALFNWSYGNDIYNANKIEYTSTSKYNNRNMLTVMEEGQRWTNLLPDGTISNDPNQLADMNKNTSLWSPLTSKFVFSDWAVEDGSFLRLGTVTIGYTLPKAFTDRLKIRNFRVYISGYNLAVWTNYSGFDPEVSTRRKTNLTPGVDYSAYPKSRTFVAGLNLNF</sequence>
<dbReference type="FunFam" id="2.170.130.10:FF:000008">
    <property type="entry name" value="SusC/RagA family TonB-linked outer membrane protein"/>
    <property type="match status" value="1"/>
</dbReference>
<evidence type="ECO:0000259" key="11">
    <source>
        <dbReference type="Pfam" id="PF00593"/>
    </source>
</evidence>
<comment type="similarity">
    <text evidence="8 9">Belongs to the TonB-dependent receptor family.</text>
</comment>
<keyword evidence="7 8" id="KW-0998">Cell outer membrane</keyword>
<comment type="subcellular location">
    <subcellularLocation>
        <location evidence="1 8">Cell outer membrane</location>
        <topology evidence="1 8">Multi-pass membrane protein</topology>
    </subcellularLocation>
</comment>
<protein>
    <submittedName>
        <fullName evidence="13">TonB-linked SusC/RagA family outer membrane protein</fullName>
    </submittedName>
</protein>
<evidence type="ECO:0000256" key="7">
    <source>
        <dbReference type="ARBA" id="ARBA00023237"/>
    </source>
</evidence>
<dbReference type="OrthoDB" id="9768177at2"/>
<dbReference type="InterPro" id="IPR039426">
    <property type="entry name" value="TonB-dep_rcpt-like"/>
</dbReference>
<gene>
    <name evidence="13" type="ORF">IQ31_03483</name>
</gene>
<evidence type="ECO:0000313" key="13">
    <source>
        <dbReference type="EMBL" id="TWI17920.1"/>
    </source>
</evidence>
<feature type="domain" description="TonB-dependent receptor plug" evidence="12">
    <location>
        <begin position="117"/>
        <end position="224"/>
    </location>
</feature>
<dbReference type="AlphaFoldDB" id="A0A562MDF5"/>
<dbReference type="InterPro" id="IPR036942">
    <property type="entry name" value="Beta-barrel_TonB_sf"/>
</dbReference>
<evidence type="ECO:0000259" key="12">
    <source>
        <dbReference type="Pfam" id="PF07715"/>
    </source>
</evidence>
<dbReference type="Pfam" id="PF13715">
    <property type="entry name" value="CarbopepD_reg_2"/>
    <property type="match status" value="1"/>
</dbReference>
<dbReference type="SUPFAM" id="SSF56935">
    <property type="entry name" value="Porins"/>
    <property type="match status" value="1"/>
</dbReference>
<comment type="caution">
    <text evidence="13">The sequence shown here is derived from an EMBL/GenBank/DDBJ whole genome shotgun (WGS) entry which is preliminary data.</text>
</comment>
<dbReference type="GO" id="GO:0009279">
    <property type="term" value="C:cell outer membrane"/>
    <property type="evidence" value="ECO:0007669"/>
    <property type="project" value="UniProtKB-SubCell"/>
</dbReference>
<keyword evidence="2 8" id="KW-0813">Transport</keyword>
<dbReference type="PROSITE" id="PS52016">
    <property type="entry name" value="TONB_DEPENDENT_REC_3"/>
    <property type="match status" value="1"/>
</dbReference>
<evidence type="ECO:0000256" key="9">
    <source>
        <dbReference type="RuleBase" id="RU003357"/>
    </source>
</evidence>
<keyword evidence="5 9" id="KW-0798">TonB box</keyword>
<evidence type="ECO:0000256" key="10">
    <source>
        <dbReference type="SAM" id="SignalP"/>
    </source>
</evidence>
<feature type="chain" id="PRO_5022156865" evidence="10">
    <location>
        <begin position="23"/>
        <end position="1064"/>
    </location>
</feature>
<keyword evidence="3 8" id="KW-1134">Transmembrane beta strand</keyword>
<dbReference type="EMBL" id="VLKR01000019">
    <property type="protein sequence ID" value="TWI17920.1"/>
    <property type="molecule type" value="Genomic_DNA"/>
</dbReference>
<dbReference type="InterPro" id="IPR037066">
    <property type="entry name" value="Plug_dom_sf"/>
</dbReference>
<dbReference type="Pfam" id="PF07715">
    <property type="entry name" value="Plug"/>
    <property type="match status" value="1"/>
</dbReference>
<dbReference type="InterPro" id="IPR012910">
    <property type="entry name" value="Plug_dom"/>
</dbReference>
<evidence type="ECO:0000256" key="6">
    <source>
        <dbReference type="ARBA" id="ARBA00023136"/>
    </source>
</evidence>
<dbReference type="Proteomes" id="UP000315908">
    <property type="component" value="Unassembled WGS sequence"/>
</dbReference>
<dbReference type="NCBIfam" id="TIGR04056">
    <property type="entry name" value="OMP_RagA_SusC"/>
    <property type="match status" value="1"/>
</dbReference>
<evidence type="ECO:0000256" key="1">
    <source>
        <dbReference type="ARBA" id="ARBA00004571"/>
    </source>
</evidence>
<keyword evidence="10" id="KW-0732">Signal</keyword>
<keyword evidence="4 8" id="KW-0812">Transmembrane</keyword>
<dbReference type="NCBIfam" id="TIGR04057">
    <property type="entry name" value="SusC_RagA_signa"/>
    <property type="match status" value="1"/>
</dbReference>
<organism evidence="13 14">
    <name type="scientific">Sphingobacterium siyangense</name>
    <dbReference type="NCBI Taxonomy" id="459529"/>
    <lineage>
        <taxon>Bacteria</taxon>
        <taxon>Pseudomonadati</taxon>
        <taxon>Bacteroidota</taxon>
        <taxon>Sphingobacteriia</taxon>
        <taxon>Sphingobacteriales</taxon>
        <taxon>Sphingobacteriaceae</taxon>
        <taxon>Sphingobacterium</taxon>
    </lineage>
</organism>
<reference evidence="13 14" key="1">
    <citation type="journal article" date="2015" name="Stand. Genomic Sci.">
        <title>Genomic Encyclopedia of Bacterial and Archaeal Type Strains, Phase III: the genomes of soil and plant-associated and newly described type strains.</title>
        <authorList>
            <person name="Whitman W.B."/>
            <person name="Woyke T."/>
            <person name="Klenk H.P."/>
            <person name="Zhou Y."/>
            <person name="Lilburn T.G."/>
            <person name="Beck B.J."/>
            <person name="De Vos P."/>
            <person name="Vandamme P."/>
            <person name="Eisen J.A."/>
            <person name="Garrity G."/>
            <person name="Hugenholtz P."/>
            <person name="Kyrpides N.C."/>
        </authorList>
    </citation>
    <scope>NUCLEOTIDE SEQUENCE [LARGE SCALE GENOMIC DNA]</scope>
    <source>
        <strain evidence="13 14">CGMCC 1.6855</strain>
    </source>
</reference>
<dbReference type="Gene3D" id="2.60.40.1120">
    <property type="entry name" value="Carboxypeptidase-like, regulatory domain"/>
    <property type="match status" value="1"/>
</dbReference>
<name>A0A562MDF5_9SPHI</name>
<keyword evidence="6 8" id="KW-0472">Membrane</keyword>
<dbReference type="InterPro" id="IPR008969">
    <property type="entry name" value="CarboxyPept-like_regulatory"/>
</dbReference>
<dbReference type="InterPro" id="IPR023996">
    <property type="entry name" value="TonB-dep_OMP_SusC/RagA"/>
</dbReference>
<dbReference type="SUPFAM" id="SSF49464">
    <property type="entry name" value="Carboxypeptidase regulatory domain-like"/>
    <property type="match status" value="1"/>
</dbReference>
<proteinExistence type="inferred from homology"/>
<evidence type="ECO:0000256" key="2">
    <source>
        <dbReference type="ARBA" id="ARBA00022448"/>
    </source>
</evidence>
<dbReference type="Gene3D" id="2.170.130.10">
    <property type="entry name" value="TonB-dependent receptor, plug domain"/>
    <property type="match status" value="1"/>
</dbReference>
<dbReference type="Gene3D" id="2.40.170.20">
    <property type="entry name" value="TonB-dependent receptor, beta-barrel domain"/>
    <property type="match status" value="1"/>
</dbReference>
<evidence type="ECO:0000256" key="5">
    <source>
        <dbReference type="ARBA" id="ARBA00023077"/>
    </source>
</evidence>
<evidence type="ECO:0000256" key="4">
    <source>
        <dbReference type="ARBA" id="ARBA00022692"/>
    </source>
</evidence>
<dbReference type="InterPro" id="IPR023997">
    <property type="entry name" value="TonB-dep_OMP_SusC/RagA_CS"/>
</dbReference>
<dbReference type="RefSeq" id="WP_088163294.1">
    <property type="nucleotide sequence ID" value="NZ_JBARTG010000201.1"/>
</dbReference>
<evidence type="ECO:0000256" key="8">
    <source>
        <dbReference type="PROSITE-ProRule" id="PRU01360"/>
    </source>
</evidence>
<feature type="signal peptide" evidence="10">
    <location>
        <begin position="1"/>
        <end position="22"/>
    </location>
</feature>
<dbReference type="InterPro" id="IPR000531">
    <property type="entry name" value="Beta-barrel_TonB"/>
</dbReference>